<accession>A0ABX8D5Q0</accession>
<dbReference type="InterPro" id="IPR006674">
    <property type="entry name" value="HD_domain"/>
</dbReference>
<feature type="domain" description="HD" evidence="1">
    <location>
        <begin position="156"/>
        <end position="209"/>
    </location>
</feature>
<gene>
    <name evidence="3" type="ORF">KG103_02065</name>
</gene>
<name>A0ABX8D5Q0_9CELL</name>
<evidence type="ECO:0000313" key="3">
    <source>
        <dbReference type="EMBL" id="QVI62749.1"/>
    </source>
</evidence>
<dbReference type="InterPro" id="IPR011051">
    <property type="entry name" value="RmlC_Cupin_sf"/>
</dbReference>
<dbReference type="RefSeq" id="WP_207341855.1">
    <property type="nucleotide sequence ID" value="NZ_CP074405.1"/>
</dbReference>
<dbReference type="Proteomes" id="UP000677804">
    <property type="component" value="Chromosome"/>
</dbReference>
<reference evidence="3 4" key="1">
    <citation type="submission" date="2021-05" db="EMBL/GenBank/DDBJ databases">
        <title>Novel species in genus Cellulomonas.</title>
        <authorList>
            <person name="Zhang G."/>
        </authorList>
    </citation>
    <scope>NUCLEOTIDE SEQUENCE [LARGE SCALE GENOMIC DNA]</scope>
    <source>
        <strain evidence="4">zg-ZUI222</strain>
    </source>
</reference>
<dbReference type="PANTHER" id="PTHR35569:SF1">
    <property type="entry name" value="CYANAMIDE HYDRATASE DDI2-RELATED"/>
    <property type="match status" value="1"/>
</dbReference>
<dbReference type="Gene3D" id="1.10.3210.10">
    <property type="entry name" value="Hypothetical protein af1432"/>
    <property type="match status" value="1"/>
</dbReference>
<dbReference type="Pfam" id="PF07883">
    <property type="entry name" value="Cupin_2"/>
    <property type="match status" value="1"/>
</dbReference>
<proteinExistence type="predicted"/>
<sequence>MRLLDLPEHEIASFDSVGVAMRFMPRTGGTSVHLARIAAGGTLGRHPAVRRQLFAVVHGRGEVQVGEEPRQPVGPGTVVLWEPGEVHQTWAVTDLTVVVVETAEEVDLDARVAGRDAVRTGSAMPVEVAGVHLPAGRAADAAWTVCAEYADPALHHHCVRSYVFGAAWAQARGLAFDRELLFVAAMLHDLALTPPFDSHTVAFEEAGGHLARVLTAGLGWPAERRDRAAEVIVLHMRGDVSHDVDVESRLLQVGTSADVSGTGLEAFDTTFRDNLVAAYPRLGFARSFVGLLQDQARRKPGCAAAALTATGWADRALAHPLDQDASG</sequence>
<dbReference type="PANTHER" id="PTHR35569">
    <property type="entry name" value="CYANAMIDE HYDRATASE DDI2-RELATED"/>
    <property type="match status" value="1"/>
</dbReference>
<protein>
    <submittedName>
        <fullName evidence="3">Cupin domain-containing protein</fullName>
    </submittedName>
</protein>
<evidence type="ECO:0000259" key="2">
    <source>
        <dbReference type="Pfam" id="PF07883"/>
    </source>
</evidence>
<dbReference type="InterPro" id="IPR014710">
    <property type="entry name" value="RmlC-like_jellyroll"/>
</dbReference>
<dbReference type="InterPro" id="IPR013096">
    <property type="entry name" value="Cupin_2"/>
</dbReference>
<evidence type="ECO:0000313" key="4">
    <source>
        <dbReference type="Proteomes" id="UP000677804"/>
    </source>
</evidence>
<keyword evidence="4" id="KW-1185">Reference proteome</keyword>
<feature type="domain" description="Cupin type-2" evidence="2">
    <location>
        <begin position="35"/>
        <end position="100"/>
    </location>
</feature>
<dbReference type="Pfam" id="PF01966">
    <property type="entry name" value="HD"/>
    <property type="match status" value="1"/>
</dbReference>
<dbReference type="SUPFAM" id="SSF109604">
    <property type="entry name" value="HD-domain/PDEase-like"/>
    <property type="match status" value="1"/>
</dbReference>
<evidence type="ECO:0000259" key="1">
    <source>
        <dbReference type="Pfam" id="PF01966"/>
    </source>
</evidence>
<dbReference type="EMBL" id="CP074405">
    <property type="protein sequence ID" value="QVI62749.1"/>
    <property type="molecule type" value="Genomic_DNA"/>
</dbReference>
<organism evidence="3 4">
    <name type="scientific">Cellulomonas wangleii</name>
    <dbReference type="NCBI Taxonomy" id="2816956"/>
    <lineage>
        <taxon>Bacteria</taxon>
        <taxon>Bacillati</taxon>
        <taxon>Actinomycetota</taxon>
        <taxon>Actinomycetes</taxon>
        <taxon>Micrococcales</taxon>
        <taxon>Cellulomonadaceae</taxon>
        <taxon>Cellulomonas</taxon>
    </lineage>
</organism>
<dbReference type="SUPFAM" id="SSF51182">
    <property type="entry name" value="RmlC-like cupins"/>
    <property type="match status" value="1"/>
</dbReference>
<dbReference type="Gene3D" id="2.60.120.10">
    <property type="entry name" value="Jelly Rolls"/>
    <property type="match status" value="1"/>
</dbReference>